<evidence type="ECO:0000256" key="4">
    <source>
        <dbReference type="ARBA" id="ARBA00022490"/>
    </source>
</evidence>
<dbReference type="FunFam" id="1.10.405.10:FF:000003">
    <property type="entry name" value="Rab proteins geranylgeranyltransferase component A"/>
    <property type="match status" value="1"/>
</dbReference>
<dbReference type="PANTHER" id="PTHR11787:SF4">
    <property type="entry name" value="CHM, RAB ESCORT PROTEIN 1"/>
    <property type="match status" value="1"/>
</dbReference>
<evidence type="ECO:0000256" key="3">
    <source>
        <dbReference type="ARBA" id="ARBA00022468"/>
    </source>
</evidence>
<dbReference type="SUPFAM" id="SSF51905">
    <property type="entry name" value="FAD/NAD(P)-binding domain"/>
    <property type="match status" value="1"/>
</dbReference>
<reference evidence="7" key="1">
    <citation type="submission" date="2018-04" db="EMBL/GenBank/DDBJ databases">
        <authorList>
            <person name="Go L.Y."/>
            <person name="Mitchell J.A."/>
        </authorList>
    </citation>
    <scope>NUCLEOTIDE SEQUENCE</scope>
    <source>
        <tissue evidence="7">Whole organism</tissue>
    </source>
</reference>
<dbReference type="AlphaFoldDB" id="A0A336K9D5"/>
<dbReference type="PANTHER" id="PTHR11787">
    <property type="entry name" value="RAB GDP-DISSOCIATION INHIBITOR"/>
    <property type="match status" value="1"/>
</dbReference>
<dbReference type="PIRSF" id="PIRSF016550">
    <property type="entry name" value="Rab_ger_ger_transf_A_euk"/>
    <property type="match status" value="1"/>
</dbReference>
<keyword evidence="4 5" id="KW-0963">Cytoplasm</keyword>
<dbReference type="GO" id="GO:0007264">
    <property type="term" value="P:small GTPase-mediated signal transduction"/>
    <property type="evidence" value="ECO:0007669"/>
    <property type="project" value="UniProtKB-UniRule"/>
</dbReference>
<evidence type="ECO:0000313" key="7">
    <source>
        <dbReference type="EMBL" id="SSW99985.1"/>
    </source>
</evidence>
<comment type="similarity">
    <text evidence="2 5">Belongs to the Rab GDI family.</text>
</comment>
<dbReference type="Gene3D" id="1.10.405.10">
    <property type="entry name" value="Guanine Nucleotide Dissociation Inhibitor, domain 1"/>
    <property type="match status" value="1"/>
</dbReference>
<evidence type="ECO:0000256" key="5">
    <source>
        <dbReference type="PIRNR" id="PIRNR016550"/>
    </source>
</evidence>
<evidence type="ECO:0000313" key="8">
    <source>
        <dbReference type="EMBL" id="SSX20365.1"/>
    </source>
</evidence>
<feature type="region of interest" description="Disordered" evidence="6">
    <location>
        <begin position="575"/>
        <end position="611"/>
    </location>
</feature>
<dbReference type="EMBL" id="UFQS01000117">
    <property type="protein sequence ID" value="SSW99985.1"/>
    <property type="molecule type" value="Genomic_DNA"/>
</dbReference>
<dbReference type="GO" id="GO:0016192">
    <property type="term" value="P:vesicle-mediated transport"/>
    <property type="evidence" value="ECO:0007669"/>
    <property type="project" value="TreeGrafter"/>
</dbReference>
<name>A0A336K9D5_CULSO</name>
<proteinExistence type="inferred from homology"/>
<gene>
    <name evidence="7" type="primary">CSON001175</name>
</gene>
<reference evidence="8" key="2">
    <citation type="submission" date="2018-07" db="EMBL/GenBank/DDBJ databases">
        <authorList>
            <person name="Quirk P.G."/>
            <person name="Krulwich T.A."/>
        </authorList>
    </citation>
    <scope>NUCLEOTIDE SEQUENCE</scope>
</reference>
<dbReference type="Gene3D" id="3.50.50.60">
    <property type="entry name" value="FAD/NAD(P)-binding domain"/>
    <property type="match status" value="1"/>
</dbReference>
<protein>
    <recommendedName>
        <fullName evidence="5">Rab proteins geranylgeranyltransferase component A</fullName>
    </recommendedName>
</protein>
<dbReference type="InterPro" id="IPR018203">
    <property type="entry name" value="GDP_dissociation_inhibitor"/>
</dbReference>
<dbReference type="EMBL" id="UFQT01000117">
    <property type="protein sequence ID" value="SSX20365.1"/>
    <property type="molecule type" value="Genomic_DNA"/>
</dbReference>
<dbReference type="Gene3D" id="3.30.519.10">
    <property type="entry name" value="Guanine Nucleotide Dissociation Inhibitor, domain 2"/>
    <property type="match status" value="1"/>
</dbReference>
<dbReference type="Pfam" id="PF00996">
    <property type="entry name" value="GDI"/>
    <property type="match status" value="2"/>
</dbReference>
<feature type="compositionally biased region" description="Polar residues" evidence="6">
    <location>
        <begin position="602"/>
        <end position="611"/>
    </location>
</feature>
<dbReference type="GO" id="GO:0005092">
    <property type="term" value="F:GDP-dissociation inhibitor activity"/>
    <property type="evidence" value="ECO:0007669"/>
    <property type="project" value="InterPro"/>
</dbReference>
<evidence type="ECO:0000256" key="6">
    <source>
        <dbReference type="SAM" id="MobiDB-lite"/>
    </source>
</evidence>
<dbReference type="InterPro" id="IPR036188">
    <property type="entry name" value="FAD/NAD-bd_sf"/>
</dbReference>
<feature type="compositionally biased region" description="Basic and acidic residues" evidence="6">
    <location>
        <begin position="587"/>
        <end position="599"/>
    </location>
</feature>
<dbReference type="InterPro" id="IPR001738">
    <property type="entry name" value="Rab_escort"/>
</dbReference>
<dbReference type="OMA" id="LMKFLTA"/>
<evidence type="ECO:0000256" key="2">
    <source>
        <dbReference type="ARBA" id="ARBA00005593"/>
    </source>
</evidence>
<dbReference type="GO" id="GO:0005634">
    <property type="term" value="C:nucleus"/>
    <property type="evidence" value="ECO:0007669"/>
    <property type="project" value="TreeGrafter"/>
</dbReference>
<sequence>MSEELPSEYDLIVLGTGLTESIVASAAARIGKSVLHLDINDYYGNNWAAFQLEALRNIISSNTDDDSSQHRITENAVTKEFDQTTVEILPAKIGITHIEEGWFDFNTYGSVNGWDQEKILKENRKFSIDLTPKLLFAKGEMVALLISSNICRYVQFRAVDRVATVKEGMIKPVPSSRADVFTNKDVTVVEKRLLMKFIEICLKYQNDKEIDEFKGFEDKTFEEYLKHKKLTPNLIHYILYAIGMGSKDTKCMDGVQNVAKFLTSIGHYGNTPFLFPMYGAGEIPQCFCRLCAVFTGIYCLASPIKNLYFNQNDDNSLQFQCIDYEDRKLSSKHIVIGPGIVSDQILTEPTSEERTFKCGGLSRGVFVTSTPIGGLNQNVGKNGVMFLKLPPAVGKSHSGAFVLQLDHHSGTCPKGLYLIHIICESLDTPKSDLADYVNQILKTTKSDIKTPSEDEEISFSDEQPLDDSTIPTILWSCYFHIPRCINCLNSNKTTAANVKLACGPFFELDFDRSIFQAKEIFSDLYPDLEFLPRAPNPDEIICEGEDPTVPKIELDPFLMETNETLSGSEAIEQAREAQQLADVSPDSAKEAQEETKPDEESSVCQEATESP</sequence>
<dbReference type="VEuPathDB" id="VectorBase:CSON001175"/>
<accession>A0A336K9D5</accession>
<dbReference type="GO" id="GO:0005096">
    <property type="term" value="F:GTPase activator activity"/>
    <property type="evidence" value="ECO:0007669"/>
    <property type="project" value="UniProtKB-UniRule"/>
</dbReference>
<comment type="function">
    <text evidence="5">Substrate-binding subunit (component A) of the Rab geranylgeranyltransferase (GGTase) complex. Binds unprenylated Rab proteins and presents the substrate peptide to the catalytic component B. The component A is thought to be regenerated by transferring its prenylated Rab back to the donor membrane.</text>
</comment>
<keyword evidence="3 5" id="KW-0343">GTPase activation</keyword>
<dbReference type="GO" id="GO:0006886">
    <property type="term" value="P:intracellular protein transport"/>
    <property type="evidence" value="ECO:0007669"/>
    <property type="project" value="InterPro"/>
</dbReference>
<evidence type="ECO:0000256" key="1">
    <source>
        <dbReference type="ARBA" id="ARBA00004496"/>
    </source>
</evidence>
<organism evidence="7">
    <name type="scientific">Culicoides sonorensis</name>
    <name type="common">Biting midge</name>
    <dbReference type="NCBI Taxonomy" id="179676"/>
    <lineage>
        <taxon>Eukaryota</taxon>
        <taxon>Metazoa</taxon>
        <taxon>Ecdysozoa</taxon>
        <taxon>Arthropoda</taxon>
        <taxon>Hexapoda</taxon>
        <taxon>Insecta</taxon>
        <taxon>Pterygota</taxon>
        <taxon>Neoptera</taxon>
        <taxon>Endopterygota</taxon>
        <taxon>Diptera</taxon>
        <taxon>Nematocera</taxon>
        <taxon>Chironomoidea</taxon>
        <taxon>Ceratopogonidae</taxon>
        <taxon>Ceratopogoninae</taxon>
        <taxon>Culicoides</taxon>
        <taxon>Monoculicoides</taxon>
    </lineage>
</organism>
<dbReference type="GO" id="GO:0005968">
    <property type="term" value="C:Rab-protein geranylgeranyltransferase complex"/>
    <property type="evidence" value="ECO:0007669"/>
    <property type="project" value="UniProtKB-UniRule"/>
</dbReference>
<dbReference type="GO" id="GO:0005829">
    <property type="term" value="C:cytosol"/>
    <property type="evidence" value="ECO:0007669"/>
    <property type="project" value="TreeGrafter"/>
</dbReference>
<comment type="subcellular location">
    <subcellularLocation>
        <location evidence="1 5">Cytoplasm</location>
    </subcellularLocation>
</comment>
<dbReference type="PRINTS" id="PR00891">
    <property type="entry name" value="RABGDIREP"/>
</dbReference>